<dbReference type="SMART" id="SM00448">
    <property type="entry name" value="REC"/>
    <property type="match status" value="1"/>
</dbReference>
<dbReference type="Gene3D" id="3.30.450.20">
    <property type="entry name" value="PAS domain"/>
    <property type="match status" value="1"/>
</dbReference>
<dbReference type="InterPro" id="IPR029016">
    <property type="entry name" value="GAF-like_dom_sf"/>
</dbReference>
<evidence type="ECO:0000256" key="12">
    <source>
        <dbReference type="ARBA" id="ARBA00022840"/>
    </source>
</evidence>
<keyword evidence="14" id="KW-0843">Virulence</keyword>
<dbReference type="Pfam" id="PF07536">
    <property type="entry name" value="HWE_HK"/>
    <property type="match status" value="1"/>
</dbReference>
<dbReference type="NCBIfam" id="TIGR00229">
    <property type="entry name" value="sensory_box"/>
    <property type="match status" value="1"/>
</dbReference>
<dbReference type="SMART" id="SM00086">
    <property type="entry name" value="PAC"/>
    <property type="match status" value="1"/>
</dbReference>
<protein>
    <recommendedName>
        <fullName evidence="2">histidine kinase</fullName>
        <ecNumber evidence="2">2.7.13.3</ecNumber>
    </recommendedName>
</protein>
<evidence type="ECO:0000313" key="21">
    <source>
        <dbReference type="Proteomes" id="UP001595629"/>
    </source>
</evidence>
<comment type="catalytic activity">
    <reaction evidence="1">
        <text>ATP + protein L-histidine = ADP + protein N-phospho-L-histidine.</text>
        <dbReference type="EC" id="2.7.13.3"/>
    </reaction>
</comment>
<dbReference type="SMART" id="SM00911">
    <property type="entry name" value="HWE_HK"/>
    <property type="match status" value="1"/>
</dbReference>
<dbReference type="Gene3D" id="3.40.50.2300">
    <property type="match status" value="1"/>
</dbReference>
<keyword evidence="6" id="KW-0285">Flavoprotein</keyword>
<dbReference type="InterPro" id="IPR035965">
    <property type="entry name" value="PAS-like_dom_sf"/>
</dbReference>
<dbReference type="SUPFAM" id="SSF55785">
    <property type="entry name" value="PYP-like sensor domain (PAS domain)"/>
    <property type="match status" value="1"/>
</dbReference>
<gene>
    <name evidence="20" type="ORF">ACFORG_08405</name>
</gene>
<evidence type="ECO:0000256" key="8">
    <source>
        <dbReference type="ARBA" id="ARBA00022679"/>
    </source>
</evidence>
<dbReference type="InterPro" id="IPR036890">
    <property type="entry name" value="HATPase_C_sf"/>
</dbReference>
<reference evidence="21" key="1">
    <citation type="journal article" date="2019" name="Int. J. Syst. Evol. Microbiol.">
        <title>The Global Catalogue of Microorganisms (GCM) 10K type strain sequencing project: providing services to taxonomists for standard genome sequencing and annotation.</title>
        <authorList>
            <consortium name="The Broad Institute Genomics Platform"/>
            <consortium name="The Broad Institute Genome Sequencing Center for Infectious Disease"/>
            <person name="Wu L."/>
            <person name="Ma J."/>
        </authorList>
    </citation>
    <scope>NUCLEOTIDE SEQUENCE [LARGE SCALE GENOMIC DNA]</scope>
    <source>
        <strain evidence="21">KCTC 42911</strain>
    </source>
</reference>
<keyword evidence="7" id="KW-0288">FMN</keyword>
<dbReference type="InterPro" id="IPR011006">
    <property type="entry name" value="CheY-like_superfamily"/>
</dbReference>
<proteinExistence type="predicted"/>
<dbReference type="SMART" id="SM00065">
    <property type="entry name" value="GAF"/>
    <property type="match status" value="1"/>
</dbReference>
<evidence type="ECO:0000259" key="19">
    <source>
        <dbReference type="PROSITE" id="PS50113"/>
    </source>
</evidence>
<name>A0ABV7TEQ8_9RHOB</name>
<keyword evidence="5" id="KW-0716">Sensory transduction</keyword>
<evidence type="ECO:0000256" key="6">
    <source>
        <dbReference type="ARBA" id="ARBA00022630"/>
    </source>
</evidence>
<evidence type="ECO:0000256" key="13">
    <source>
        <dbReference type="ARBA" id="ARBA00022991"/>
    </source>
</evidence>
<dbReference type="Pfam" id="PF01590">
    <property type="entry name" value="GAF"/>
    <property type="match status" value="1"/>
</dbReference>
<keyword evidence="13" id="KW-0157">Chromophore</keyword>
<organism evidence="20 21">
    <name type="scientific">Lutimaribacter marinistellae</name>
    <dbReference type="NCBI Taxonomy" id="1820329"/>
    <lineage>
        <taxon>Bacteria</taxon>
        <taxon>Pseudomonadati</taxon>
        <taxon>Pseudomonadota</taxon>
        <taxon>Alphaproteobacteria</taxon>
        <taxon>Rhodobacterales</taxon>
        <taxon>Roseobacteraceae</taxon>
        <taxon>Lutimaribacter</taxon>
    </lineage>
</organism>
<dbReference type="CDD" id="cd00130">
    <property type="entry name" value="PAS"/>
    <property type="match status" value="1"/>
</dbReference>
<evidence type="ECO:0000256" key="5">
    <source>
        <dbReference type="ARBA" id="ARBA00022606"/>
    </source>
</evidence>
<evidence type="ECO:0000256" key="4">
    <source>
        <dbReference type="ARBA" id="ARBA00022553"/>
    </source>
</evidence>
<keyword evidence="21" id="KW-1185">Reference proteome</keyword>
<dbReference type="PROSITE" id="PS50112">
    <property type="entry name" value="PAS"/>
    <property type="match status" value="1"/>
</dbReference>
<feature type="domain" description="Response regulatory" evidence="17">
    <location>
        <begin position="524"/>
        <end position="635"/>
    </location>
</feature>
<feature type="domain" description="PAC" evidence="19">
    <location>
        <begin position="255"/>
        <end position="307"/>
    </location>
</feature>
<evidence type="ECO:0000256" key="11">
    <source>
        <dbReference type="ARBA" id="ARBA00022777"/>
    </source>
</evidence>
<evidence type="ECO:0000256" key="3">
    <source>
        <dbReference type="ARBA" id="ARBA00022543"/>
    </source>
</evidence>
<dbReference type="Gene3D" id="3.30.565.10">
    <property type="entry name" value="Histidine kinase-like ATPase, C-terminal domain"/>
    <property type="match status" value="1"/>
</dbReference>
<evidence type="ECO:0000313" key="20">
    <source>
        <dbReference type="EMBL" id="MFC3613776.1"/>
    </source>
</evidence>
<dbReference type="SMART" id="SM00091">
    <property type="entry name" value="PAS"/>
    <property type="match status" value="1"/>
</dbReference>
<keyword evidence="8" id="KW-0808">Transferase</keyword>
<evidence type="ECO:0000259" key="17">
    <source>
        <dbReference type="PROSITE" id="PS50110"/>
    </source>
</evidence>
<evidence type="ECO:0000256" key="1">
    <source>
        <dbReference type="ARBA" id="ARBA00000085"/>
    </source>
</evidence>
<evidence type="ECO:0000256" key="15">
    <source>
        <dbReference type="ARBA" id="ARBA00023170"/>
    </source>
</evidence>
<keyword evidence="4 16" id="KW-0597">Phosphoprotein</keyword>
<keyword evidence="10" id="KW-0547">Nucleotide-binding</keyword>
<evidence type="ECO:0000256" key="14">
    <source>
        <dbReference type="ARBA" id="ARBA00023026"/>
    </source>
</evidence>
<evidence type="ECO:0000256" key="2">
    <source>
        <dbReference type="ARBA" id="ARBA00012438"/>
    </source>
</evidence>
<dbReference type="InterPro" id="IPR001789">
    <property type="entry name" value="Sig_transdc_resp-reg_receiver"/>
</dbReference>
<evidence type="ECO:0000256" key="16">
    <source>
        <dbReference type="PROSITE-ProRule" id="PRU00169"/>
    </source>
</evidence>
<dbReference type="InterPro" id="IPR003018">
    <property type="entry name" value="GAF"/>
</dbReference>
<keyword evidence="9" id="KW-0677">Repeat</keyword>
<evidence type="ECO:0000259" key="18">
    <source>
        <dbReference type="PROSITE" id="PS50112"/>
    </source>
</evidence>
<dbReference type="Pfam" id="PF08447">
    <property type="entry name" value="PAS_3"/>
    <property type="match status" value="1"/>
</dbReference>
<keyword evidence="3" id="KW-0600">Photoreceptor protein</keyword>
<feature type="domain" description="PAS" evidence="18">
    <location>
        <begin position="179"/>
        <end position="251"/>
    </location>
</feature>
<dbReference type="Gene3D" id="2.10.70.100">
    <property type="match status" value="1"/>
</dbReference>
<dbReference type="PROSITE" id="PS50110">
    <property type="entry name" value="RESPONSE_REGULATORY"/>
    <property type="match status" value="1"/>
</dbReference>
<dbReference type="EMBL" id="JBHRXI010000008">
    <property type="protein sequence ID" value="MFC3613776.1"/>
    <property type="molecule type" value="Genomic_DNA"/>
</dbReference>
<keyword evidence="12" id="KW-0067">ATP-binding</keyword>
<dbReference type="InterPro" id="IPR000014">
    <property type="entry name" value="PAS"/>
</dbReference>
<dbReference type="GO" id="GO:0016301">
    <property type="term" value="F:kinase activity"/>
    <property type="evidence" value="ECO:0007669"/>
    <property type="project" value="UniProtKB-KW"/>
</dbReference>
<keyword evidence="11 20" id="KW-0418">Kinase</keyword>
<dbReference type="PROSITE" id="PS50113">
    <property type="entry name" value="PAC"/>
    <property type="match status" value="1"/>
</dbReference>
<evidence type="ECO:0000256" key="7">
    <source>
        <dbReference type="ARBA" id="ARBA00022643"/>
    </source>
</evidence>
<dbReference type="Proteomes" id="UP001595629">
    <property type="component" value="Unassembled WGS sequence"/>
</dbReference>
<dbReference type="EC" id="2.7.13.3" evidence="2"/>
<evidence type="ECO:0000256" key="10">
    <source>
        <dbReference type="ARBA" id="ARBA00022741"/>
    </source>
</evidence>
<dbReference type="InterPro" id="IPR011102">
    <property type="entry name" value="Sig_transdc_His_kinase_HWE"/>
</dbReference>
<dbReference type="SUPFAM" id="SSF52172">
    <property type="entry name" value="CheY-like"/>
    <property type="match status" value="1"/>
</dbReference>
<feature type="modified residue" description="4-aspartylphosphate" evidence="16">
    <location>
        <position position="574"/>
    </location>
</feature>
<evidence type="ECO:0000256" key="9">
    <source>
        <dbReference type="ARBA" id="ARBA00022737"/>
    </source>
</evidence>
<dbReference type="InterPro" id="IPR001610">
    <property type="entry name" value="PAC"/>
</dbReference>
<dbReference type="InterPro" id="IPR013655">
    <property type="entry name" value="PAS_fold_3"/>
</dbReference>
<dbReference type="RefSeq" id="WP_386734969.1">
    <property type="nucleotide sequence ID" value="NZ_JBHRXI010000008.1"/>
</dbReference>
<dbReference type="InterPro" id="IPR000700">
    <property type="entry name" value="PAS-assoc_C"/>
</dbReference>
<dbReference type="PANTHER" id="PTHR41523:SF8">
    <property type="entry name" value="ETHYLENE RESPONSE SENSOR PROTEIN"/>
    <property type="match status" value="1"/>
</dbReference>
<sequence length="637" mass="69666">MSTPPFQSDLARLAELRIELANRMRFLNDPTELINEAAAVIGPGLGVNRASFANIDGDTFDAMPGYTDGVPQFEGSGSVSAFGAAFLLDYRQGEAIRVADVSSDPRISPEERQFLAAAQIRAFLAVALNREGAWRGVFYVHCREPRDWKAEEEDLLREAAERIWLGIDRDRAMRRLDLSETQLRLAQEVAGVGTFDWDITRDVNHWSPEIERLYNIPVGSFGGTYSDWARLVHPDDIAHAEDVVRTALEGSEDTFEAEWRARKGDGQDFWILARARIERDEAGRPIRMIGANFDISAQKEAEERLKTLTAELDHRVKNVLAVVQSIVNQSLSKAPSPFRDAVKARLQALGTSHGLLSEERWRGASLRLLIAETLRPFDQGGNVVLEGPDLLVAPKAAQGMALVFGELATNAAKYGALTLPGGSVRCEWAFEQVDGETRLDIQWTEQGGPEIETAEVGKGFGTRLITLIVEGDLKGAVHFDAEKEGMRVHFSIPSPSTASGIAEARKSSLAPGRRSKNLALAGKRILLVEDEAIVGQDLAEELRSQGAEVVGPLASCAQAIPIAARGGFDCAILDVSVDDGDTWPIAHRLLDSGTPFLFLTGYSSAKSFPMEFGNCARLEKPVNLRDLIAAATELLRQ</sequence>
<dbReference type="PANTHER" id="PTHR41523">
    <property type="entry name" value="TWO-COMPONENT SYSTEM SENSOR PROTEIN"/>
    <property type="match status" value="1"/>
</dbReference>
<comment type="caution">
    <text evidence="20">The sequence shown here is derived from an EMBL/GenBank/DDBJ whole genome shotgun (WGS) entry which is preliminary data.</text>
</comment>
<accession>A0ABV7TEQ8</accession>
<dbReference type="SUPFAM" id="SSF55781">
    <property type="entry name" value="GAF domain-like"/>
    <property type="match status" value="1"/>
</dbReference>
<dbReference type="Gene3D" id="3.30.450.40">
    <property type="match status" value="1"/>
</dbReference>
<keyword evidence="15" id="KW-0675">Receptor</keyword>